<feature type="compositionally biased region" description="Low complexity" evidence="1">
    <location>
        <begin position="34"/>
        <end position="53"/>
    </location>
</feature>
<organism evidence="2 3">
    <name type="scientific">Kibdelosporangium aridum</name>
    <dbReference type="NCBI Taxonomy" id="2030"/>
    <lineage>
        <taxon>Bacteria</taxon>
        <taxon>Bacillati</taxon>
        <taxon>Actinomycetota</taxon>
        <taxon>Actinomycetes</taxon>
        <taxon>Pseudonocardiales</taxon>
        <taxon>Pseudonocardiaceae</taxon>
        <taxon>Kibdelosporangium</taxon>
    </lineage>
</organism>
<feature type="compositionally biased region" description="Polar residues" evidence="1">
    <location>
        <begin position="8"/>
        <end position="24"/>
    </location>
</feature>
<protein>
    <submittedName>
        <fullName evidence="2">Uncharacterized protein</fullName>
    </submittedName>
</protein>
<evidence type="ECO:0000313" key="3">
    <source>
        <dbReference type="Proteomes" id="UP000287547"/>
    </source>
</evidence>
<dbReference type="OrthoDB" id="3701297at2"/>
<accession>A0A428ZDE1</accession>
<name>A0A428ZDE1_KIBAR</name>
<comment type="caution">
    <text evidence="2">The sequence shown here is derived from an EMBL/GenBank/DDBJ whole genome shotgun (WGS) entry which is preliminary data.</text>
</comment>
<dbReference type="EMBL" id="QHKI01000010">
    <property type="protein sequence ID" value="RSM85988.1"/>
    <property type="molecule type" value="Genomic_DNA"/>
</dbReference>
<dbReference type="AlphaFoldDB" id="A0A428ZDE1"/>
<evidence type="ECO:0000313" key="2">
    <source>
        <dbReference type="EMBL" id="RSM85988.1"/>
    </source>
</evidence>
<dbReference type="Proteomes" id="UP000287547">
    <property type="component" value="Unassembled WGS sequence"/>
</dbReference>
<evidence type="ECO:0000256" key="1">
    <source>
        <dbReference type="SAM" id="MobiDB-lite"/>
    </source>
</evidence>
<proteinExistence type="predicted"/>
<reference evidence="2 3" key="1">
    <citation type="submission" date="2018-05" db="EMBL/GenBank/DDBJ databases">
        <title>Evolution of GPA BGCs.</title>
        <authorList>
            <person name="Waglechner N."/>
            <person name="Wright G.D."/>
        </authorList>
    </citation>
    <scope>NUCLEOTIDE SEQUENCE [LARGE SCALE GENOMIC DNA]</scope>
    <source>
        <strain evidence="2 3">A82846</strain>
    </source>
</reference>
<feature type="region of interest" description="Disordered" evidence="1">
    <location>
        <begin position="1"/>
        <end position="53"/>
    </location>
</feature>
<sequence length="100" mass="10252">MAARSAALRSTQNSLPSGSASTTQPVPSGRRKSSSSLAPSPCSRSTSSSRVVSGCRQMCIRLRSGVLASGTCWKNMFMPPPRSIATSGSPGLSTSSICLS</sequence>
<gene>
    <name evidence="2" type="ORF">DMH04_15035</name>
</gene>